<dbReference type="CDD" id="cd02165">
    <property type="entry name" value="NMNAT"/>
    <property type="match status" value="1"/>
</dbReference>
<comment type="caution">
    <text evidence="11">The sequence shown here is derived from an EMBL/GenBank/DDBJ whole genome shotgun (WGS) entry which is preliminary data.</text>
</comment>
<keyword evidence="7 10" id="KW-0067">ATP-binding</keyword>
<evidence type="ECO:0000256" key="9">
    <source>
        <dbReference type="ARBA" id="ARBA00048721"/>
    </source>
</evidence>
<dbReference type="InterPro" id="IPR014729">
    <property type="entry name" value="Rossmann-like_a/b/a_fold"/>
</dbReference>
<evidence type="ECO:0000256" key="1">
    <source>
        <dbReference type="ARBA" id="ARBA00002324"/>
    </source>
</evidence>
<keyword evidence="6 10" id="KW-0547">Nucleotide-binding</keyword>
<keyword evidence="3 10" id="KW-0662">Pyridine nucleotide biosynthesis</keyword>
<dbReference type="NCBIfam" id="TIGR00125">
    <property type="entry name" value="cyt_tran_rel"/>
    <property type="match status" value="1"/>
</dbReference>
<evidence type="ECO:0000256" key="7">
    <source>
        <dbReference type="ARBA" id="ARBA00022840"/>
    </source>
</evidence>
<dbReference type="PANTHER" id="PTHR39321">
    <property type="entry name" value="NICOTINATE-NUCLEOTIDE ADENYLYLTRANSFERASE-RELATED"/>
    <property type="match status" value="1"/>
</dbReference>
<dbReference type="GeneID" id="94546412"/>
<dbReference type="RefSeq" id="WP_371859417.1">
    <property type="nucleotide sequence ID" value="NZ_BJYO01000004.1"/>
</dbReference>
<dbReference type="SUPFAM" id="SSF52374">
    <property type="entry name" value="Nucleotidylyl transferase"/>
    <property type="match status" value="1"/>
</dbReference>
<dbReference type="Pfam" id="PF01467">
    <property type="entry name" value="CTP_transf_like"/>
    <property type="match status" value="1"/>
</dbReference>
<dbReference type="PANTHER" id="PTHR39321:SF3">
    <property type="entry name" value="PHOSPHOPANTETHEINE ADENYLYLTRANSFERASE"/>
    <property type="match status" value="1"/>
</dbReference>
<keyword evidence="4 10" id="KW-0808">Transferase</keyword>
<accession>A0A288Q9A7</accession>
<evidence type="ECO:0000313" key="11">
    <source>
        <dbReference type="EMBL" id="RDL05423.1"/>
    </source>
</evidence>
<dbReference type="EMBL" id="QRAS01000003">
    <property type="protein sequence ID" value="RDL05423.1"/>
    <property type="molecule type" value="Genomic_DNA"/>
</dbReference>
<dbReference type="Gene3D" id="3.40.50.620">
    <property type="entry name" value="HUPs"/>
    <property type="match status" value="1"/>
</dbReference>
<dbReference type="InterPro" id="IPR005248">
    <property type="entry name" value="NadD/NMNAT"/>
</dbReference>
<dbReference type="KEGG" id="wso:WSWS_01225"/>
<evidence type="ECO:0000256" key="6">
    <source>
        <dbReference type="ARBA" id="ARBA00022741"/>
    </source>
</evidence>
<organism evidence="11 12">
    <name type="scientific">Weissella soli</name>
    <dbReference type="NCBI Taxonomy" id="155866"/>
    <lineage>
        <taxon>Bacteria</taxon>
        <taxon>Bacillati</taxon>
        <taxon>Bacillota</taxon>
        <taxon>Bacilli</taxon>
        <taxon>Lactobacillales</taxon>
        <taxon>Lactobacillaceae</taxon>
        <taxon>Weissella</taxon>
    </lineage>
</organism>
<evidence type="ECO:0000256" key="4">
    <source>
        <dbReference type="ARBA" id="ARBA00022679"/>
    </source>
</evidence>
<sequence>MAQTLDMKIEHTFTQTQPSQAFVQEKKKIGILGGTFNPPHMGHLVIAEQVADQLGLDKVYFMPNAKPPHVDLKAAIDPWHRARMVKAAIQGNSRFGIELLEVQRGGKSYSYNTMLQLKLEHPNYEYYFIVGGDEVAYLPTWYRIDDLLKLVTFVGVNRPGQPRQSNYPIEWVEIPDLAVSSTDIRQRLATNRSVRYLLPDLVAAYILENGLYQDERNDLHRPLL</sequence>
<dbReference type="NCBIfam" id="NF000841">
    <property type="entry name" value="PRK00071.1-4"/>
    <property type="match status" value="1"/>
</dbReference>
<dbReference type="GO" id="GO:0005524">
    <property type="term" value="F:ATP binding"/>
    <property type="evidence" value="ECO:0007669"/>
    <property type="project" value="UniProtKB-KW"/>
</dbReference>
<dbReference type="GO" id="GO:0004515">
    <property type="term" value="F:nicotinate-nucleotide adenylyltransferase activity"/>
    <property type="evidence" value="ECO:0007669"/>
    <property type="project" value="UniProtKB-UniRule"/>
</dbReference>
<dbReference type="InterPro" id="IPR004821">
    <property type="entry name" value="Cyt_trans-like"/>
</dbReference>
<dbReference type="NCBIfam" id="NF000840">
    <property type="entry name" value="PRK00071.1-3"/>
    <property type="match status" value="1"/>
</dbReference>
<evidence type="ECO:0000256" key="3">
    <source>
        <dbReference type="ARBA" id="ARBA00022642"/>
    </source>
</evidence>
<reference evidence="11 12" key="1">
    <citation type="submission" date="2018-07" db="EMBL/GenBank/DDBJ databases">
        <title>Genomic Encyclopedia of Type Strains, Phase III (KMG-III): the genomes of soil and plant-associated and newly described type strains.</title>
        <authorList>
            <person name="Whitman W."/>
        </authorList>
    </citation>
    <scope>NUCLEOTIDE SEQUENCE [LARGE SCALE GENOMIC DNA]</scope>
    <source>
        <strain evidence="11 12">CECT 7031</strain>
    </source>
</reference>
<dbReference type="UniPathway" id="UPA00253">
    <property type="reaction ID" value="UER00332"/>
</dbReference>
<gene>
    <name evidence="10" type="primary">nadD</name>
    <name evidence="11" type="ORF">DFP99_1385</name>
</gene>
<keyword evidence="12" id="KW-1185">Reference proteome</keyword>
<evidence type="ECO:0000256" key="2">
    <source>
        <dbReference type="ARBA" id="ARBA00005019"/>
    </source>
</evidence>
<dbReference type="EC" id="2.7.7.18" evidence="10"/>
<evidence type="ECO:0000313" key="12">
    <source>
        <dbReference type="Proteomes" id="UP000254912"/>
    </source>
</evidence>
<proteinExistence type="inferred from homology"/>
<dbReference type="NCBIfam" id="TIGR00482">
    <property type="entry name" value="nicotinate (nicotinamide) nucleotide adenylyltransferase"/>
    <property type="match status" value="1"/>
</dbReference>
<evidence type="ECO:0000256" key="10">
    <source>
        <dbReference type="HAMAP-Rule" id="MF_00244"/>
    </source>
</evidence>
<comment type="pathway">
    <text evidence="2 10">Cofactor biosynthesis; NAD(+) biosynthesis; deamido-NAD(+) from nicotinate D-ribonucleotide: step 1/1.</text>
</comment>
<dbReference type="HAMAP" id="MF_00244">
    <property type="entry name" value="NaMN_adenylyltr"/>
    <property type="match status" value="1"/>
</dbReference>
<dbReference type="GO" id="GO:0009435">
    <property type="term" value="P:NAD+ biosynthetic process"/>
    <property type="evidence" value="ECO:0007669"/>
    <property type="project" value="UniProtKB-UniRule"/>
</dbReference>
<keyword evidence="8 10" id="KW-0520">NAD</keyword>
<name>A0A288Q9A7_9LACO</name>
<evidence type="ECO:0000256" key="8">
    <source>
        <dbReference type="ARBA" id="ARBA00023027"/>
    </source>
</evidence>
<dbReference type="AlphaFoldDB" id="A0A288Q9A7"/>
<comment type="similarity">
    <text evidence="10">Belongs to the NadD family.</text>
</comment>
<protein>
    <recommendedName>
        <fullName evidence="10">Probable nicotinate-nucleotide adenylyltransferase</fullName>
        <ecNumber evidence="10">2.7.7.18</ecNumber>
    </recommendedName>
    <alternativeName>
        <fullName evidence="10">Deamido-NAD(+) diphosphorylase</fullName>
    </alternativeName>
    <alternativeName>
        <fullName evidence="10">Deamido-NAD(+) pyrophosphorylase</fullName>
    </alternativeName>
    <alternativeName>
        <fullName evidence="10">Nicotinate mononucleotide adenylyltransferase</fullName>
        <shortName evidence="10">NaMN adenylyltransferase</shortName>
    </alternativeName>
</protein>
<dbReference type="Proteomes" id="UP000254912">
    <property type="component" value="Unassembled WGS sequence"/>
</dbReference>
<comment type="function">
    <text evidence="1 10">Catalyzes the reversible adenylation of nicotinate mononucleotide (NaMN) to nicotinic acid adenine dinucleotide (NaAD).</text>
</comment>
<evidence type="ECO:0000256" key="5">
    <source>
        <dbReference type="ARBA" id="ARBA00022695"/>
    </source>
</evidence>
<keyword evidence="5 10" id="KW-0548">Nucleotidyltransferase</keyword>
<comment type="catalytic activity">
    <reaction evidence="9 10">
        <text>nicotinate beta-D-ribonucleotide + ATP + H(+) = deamido-NAD(+) + diphosphate</text>
        <dbReference type="Rhea" id="RHEA:22860"/>
        <dbReference type="ChEBI" id="CHEBI:15378"/>
        <dbReference type="ChEBI" id="CHEBI:30616"/>
        <dbReference type="ChEBI" id="CHEBI:33019"/>
        <dbReference type="ChEBI" id="CHEBI:57502"/>
        <dbReference type="ChEBI" id="CHEBI:58437"/>
        <dbReference type="EC" id="2.7.7.18"/>
    </reaction>
</comment>